<accession>H6Q6X5</accession>
<dbReference type="KEGG" id="pog:Pogu_0328"/>
<dbReference type="EMBL" id="CP003316">
    <property type="protein sequence ID" value="AFA38355.1"/>
    <property type="molecule type" value="Genomic_DNA"/>
</dbReference>
<proteinExistence type="predicted"/>
<dbReference type="AlphaFoldDB" id="H6Q6X5"/>
<dbReference type="HOGENOM" id="CLU_1830665_0_0_2"/>
<sequence length="140" mass="15928">MKYIGRDTNGSYEYLLYVGLGELKKFVLEGATPTYLKGVDSFTNADIEAASLLYPRLEGGEGFVSEVIETLRQVDFILLEGGTIYHVEVKTTANPQDSKLRKKRLLLQRRQQILEKLGLKPALAVVVPRENWEVEIWLEK</sequence>
<gene>
    <name evidence="1" type="ordered locus">Pogu_0328</name>
</gene>
<reference evidence="1 2" key="1">
    <citation type="journal article" date="2012" name="Stand. Genomic Sci.">
        <title>Complete genome sequence of Pyrobaculum oguniense.</title>
        <authorList>
            <person name="Bernick D.L."/>
            <person name="Karplus K."/>
            <person name="Lui L.M."/>
            <person name="Coker J.K."/>
            <person name="Murphy J.N."/>
            <person name="Chan P.P."/>
            <person name="Cozen A.E."/>
            <person name="Lowe T.M."/>
        </authorList>
    </citation>
    <scope>NUCLEOTIDE SEQUENCE [LARGE SCALE GENOMIC DNA]</scope>
    <source>
        <strain evidence="1 2">TE7</strain>
    </source>
</reference>
<evidence type="ECO:0000313" key="1">
    <source>
        <dbReference type="EMBL" id="AFA38355.1"/>
    </source>
</evidence>
<evidence type="ECO:0000313" key="2">
    <source>
        <dbReference type="Proteomes" id="UP000009062"/>
    </source>
</evidence>
<dbReference type="Proteomes" id="UP000009062">
    <property type="component" value="Chromosome"/>
</dbReference>
<protein>
    <submittedName>
        <fullName evidence="1">Uncharacterized protein</fullName>
    </submittedName>
</protein>
<organism evidence="1 2">
    <name type="scientific">Pyrobaculum oguniense (strain DSM 13380 / JCM 10595 / TE7)</name>
    <dbReference type="NCBI Taxonomy" id="698757"/>
    <lineage>
        <taxon>Archaea</taxon>
        <taxon>Thermoproteota</taxon>
        <taxon>Thermoprotei</taxon>
        <taxon>Thermoproteales</taxon>
        <taxon>Thermoproteaceae</taxon>
        <taxon>Pyrobaculum</taxon>
    </lineage>
</organism>
<dbReference type="eggNOG" id="arCOG05676">
    <property type="taxonomic scope" value="Archaea"/>
</dbReference>
<keyword evidence="2" id="KW-1185">Reference proteome</keyword>
<name>H6Q6X5_PYROT</name>